<protein>
    <submittedName>
        <fullName evidence="2">Helix-turn-helix domain-containing protein</fullName>
    </submittedName>
</protein>
<sequence length="297" mass="32322">MADIDKESFRDIGARLRAHRIGRGLGPEELAMRIGISRAALYRAEKGEITKIETLASISRELNVSLPSLLGVGIEYIPNAAAFFERMRQLEEEAEQIIGLFSPISYLVTTREYDEILRAVLPESLSPERQAEAGRILDILAARKLSFSRRKPMLASIISATDIERFLRHGVEGRADLAPDVLAGRRRAVVGEVRHIIGLLRNPDIGVQLGVSPEPFPSTSFQITRAGGTATLTVSPFRLGHDPNISLGVGFVTSAPEAIELHDGIARALWQGSLRGPAAADHLESLVQRAQEAAGAR</sequence>
<dbReference type="EMBL" id="JBHTFQ010000008">
    <property type="protein sequence ID" value="MFC7705466.1"/>
    <property type="molecule type" value="Genomic_DNA"/>
</dbReference>
<accession>A0ABW2UNB6</accession>
<reference evidence="3" key="1">
    <citation type="journal article" date="2019" name="Int. J. Syst. Evol. Microbiol.">
        <title>The Global Catalogue of Microorganisms (GCM) 10K type strain sequencing project: providing services to taxonomists for standard genome sequencing and annotation.</title>
        <authorList>
            <consortium name="The Broad Institute Genomics Platform"/>
            <consortium name="The Broad Institute Genome Sequencing Center for Infectious Disease"/>
            <person name="Wu L."/>
            <person name="Ma J."/>
        </authorList>
    </citation>
    <scope>NUCLEOTIDE SEQUENCE [LARGE SCALE GENOMIC DNA]</scope>
    <source>
        <strain evidence="3">CGMCC 1.12750</strain>
    </source>
</reference>
<dbReference type="InterPro" id="IPR010982">
    <property type="entry name" value="Lambda_DNA-bd_dom_sf"/>
</dbReference>
<proteinExistence type="predicted"/>
<dbReference type="Gene3D" id="1.10.260.40">
    <property type="entry name" value="lambda repressor-like DNA-binding domains"/>
    <property type="match status" value="1"/>
</dbReference>
<dbReference type="Pfam" id="PF01381">
    <property type="entry name" value="HTH_3"/>
    <property type="match status" value="1"/>
</dbReference>
<name>A0ABW2UNB6_9RHOB</name>
<evidence type="ECO:0000259" key="1">
    <source>
        <dbReference type="PROSITE" id="PS50943"/>
    </source>
</evidence>
<evidence type="ECO:0000313" key="3">
    <source>
        <dbReference type="Proteomes" id="UP001596516"/>
    </source>
</evidence>
<dbReference type="PROSITE" id="PS50943">
    <property type="entry name" value="HTH_CROC1"/>
    <property type="match status" value="1"/>
</dbReference>
<dbReference type="CDD" id="cd00093">
    <property type="entry name" value="HTH_XRE"/>
    <property type="match status" value="1"/>
</dbReference>
<keyword evidence="3" id="KW-1185">Reference proteome</keyword>
<gene>
    <name evidence="2" type="ORF">ACFQXB_14810</name>
</gene>
<evidence type="ECO:0000313" key="2">
    <source>
        <dbReference type="EMBL" id="MFC7705466.1"/>
    </source>
</evidence>
<dbReference type="SUPFAM" id="SSF47413">
    <property type="entry name" value="lambda repressor-like DNA-binding domains"/>
    <property type="match status" value="1"/>
</dbReference>
<dbReference type="Proteomes" id="UP001596516">
    <property type="component" value="Unassembled WGS sequence"/>
</dbReference>
<feature type="domain" description="HTH cro/C1-type" evidence="1">
    <location>
        <begin position="16"/>
        <end position="69"/>
    </location>
</feature>
<comment type="caution">
    <text evidence="2">The sequence shown here is derived from an EMBL/GenBank/DDBJ whole genome shotgun (WGS) entry which is preliminary data.</text>
</comment>
<dbReference type="InterPro" id="IPR001387">
    <property type="entry name" value="Cro/C1-type_HTH"/>
</dbReference>
<organism evidence="2 3">
    <name type="scientific">Plastorhodobacter daqingensis</name>
    <dbReference type="NCBI Taxonomy" id="1387281"/>
    <lineage>
        <taxon>Bacteria</taxon>
        <taxon>Pseudomonadati</taxon>
        <taxon>Pseudomonadota</taxon>
        <taxon>Alphaproteobacteria</taxon>
        <taxon>Rhodobacterales</taxon>
        <taxon>Paracoccaceae</taxon>
        <taxon>Plastorhodobacter</taxon>
    </lineage>
</organism>
<dbReference type="RefSeq" id="WP_377405416.1">
    <property type="nucleotide sequence ID" value="NZ_JBHTFQ010000008.1"/>
</dbReference>
<dbReference type="SMART" id="SM00530">
    <property type="entry name" value="HTH_XRE"/>
    <property type="match status" value="1"/>
</dbReference>